<feature type="region of interest" description="Disordered" evidence="1">
    <location>
        <begin position="420"/>
        <end position="531"/>
    </location>
</feature>
<dbReference type="AlphaFoldDB" id="A0A328E3A8"/>
<keyword evidence="3" id="KW-1185">Reference proteome</keyword>
<evidence type="ECO:0000256" key="1">
    <source>
        <dbReference type="SAM" id="MobiDB-lite"/>
    </source>
</evidence>
<comment type="caution">
    <text evidence="2">The sequence shown here is derived from an EMBL/GenBank/DDBJ whole genome shotgun (WGS) entry which is preliminary data.</text>
</comment>
<dbReference type="PANTHER" id="PTHR35505:SF5">
    <property type="entry name" value="SUBSTRATE CARRIER FAMILY PROTEIN"/>
    <property type="match status" value="1"/>
</dbReference>
<protein>
    <submittedName>
        <fullName evidence="2">Uncharacterized protein</fullName>
    </submittedName>
</protein>
<sequence>MASALIESKDFGGFLGKNYQSALDGSIQELLDSPCDPDSEKFQSLSSNFQELLQCKLNPPLETIWFCSALDFRSSGSGKTNQPSKRLASIKDLFQLIVTRSLSSNSWRSIVLVAPVIYELFRFISDLNSLDVTSKKQKKLLEEVKDFVGSILGYVNICSEGLAGKFDATEGLIRPVVDLVDAWIGNVGESHAGLRQFFPLLSDSSVEWINAGELQLIELAGLVIAEAFLLKLCFDLNECSPRKEVESEMRSWISCSITVLRNPFFHGTLLLMLLEPSLPTALLLSSEDEMFLRELLYDAMILVDYSFLNPKQMAQLPSMCVRSISMARLMVTKEAIQMYRKNGNHRKAVSYSRAFSGSTLPSQIIKMVREEGIMSEPNGSSPAALLKWILNVENSGARLFDANISKICAKLAMDEDDVNEDAKQTVEADAEEEDLFYIDTKGEEDNGSSGHDEDEDDDEMKESMSAAFLAAAQSMHTSEHKRKRTGSDAKKVKLLKKPNLCDKSKTVLQKDGPESDVEGSSSSSSSDDEDD</sequence>
<dbReference type="Proteomes" id="UP000249390">
    <property type="component" value="Unassembled WGS sequence"/>
</dbReference>
<dbReference type="PANTHER" id="PTHR35505">
    <property type="entry name" value="OS01G0600300 PROTEIN"/>
    <property type="match status" value="1"/>
</dbReference>
<proteinExistence type="predicted"/>
<reference evidence="2 3" key="1">
    <citation type="submission" date="2018-06" db="EMBL/GenBank/DDBJ databases">
        <title>The Genome of Cuscuta australis (Dodder) Provides Insight into the Evolution of Plant Parasitism.</title>
        <authorList>
            <person name="Liu H."/>
        </authorList>
    </citation>
    <scope>NUCLEOTIDE SEQUENCE [LARGE SCALE GENOMIC DNA]</scope>
    <source>
        <strain evidence="3">cv. Yunnan</strain>
        <tissue evidence="2">Vines</tissue>
    </source>
</reference>
<dbReference type="EMBL" id="NQVE01000054">
    <property type="protein sequence ID" value="RAL51109.1"/>
    <property type="molecule type" value="Genomic_DNA"/>
</dbReference>
<gene>
    <name evidence="2" type="ORF">DM860_005465</name>
</gene>
<evidence type="ECO:0000313" key="2">
    <source>
        <dbReference type="EMBL" id="RAL51109.1"/>
    </source>
</evidence>
<accession>A0A328E3A8</accession>
<evidence type="ECO:0000313" key="3">
    <source>
        <dbReference type="Proteomes" id="UP000249390"/>
    </source>
</evidence>
<name>A0A328E3A8_9ASTE</name>
<organism evidence="2 3">
    <name type="scientific">Cuscuta australis</name>
    <dbReference type="NCBI Taxonomy" id="267555"/>
    <lineage>
        <taxon>Eukaryota</taxon>
        <taxon>Viridiplantae</taxon>
        <taxon>Streptophyta</taxon>
        <taxon>Embryophyta</taxon>
        <taxon>Tracheophyta</taxon>
        <taxon>Spermatophyta</taxon>
        <taxon>Magnoliopsida</taxon>
        <taxon>eudicotyledons</taxon>
        <taxon>Gunneridae</taxon>
        <taxon>Pentapetalae</taxon>
        <taxon>asterids</taxon>
        <taxon>lamiids</taxon>
        <taxon>Solanales</taxon>
        <taxon>Convolvulaceae</taxon>
        <taxon>Cuscuteae</taxon>
        <taxon>Cuscuta</taxon>
        <taxon>Cuscuta subgen. Grammica</taxon>
        <taxon>Cuscuta sect. Cleistogrammica</taxon>
    </lineage>
</organism>